<dbReference type="GO" id="GO:0003677">
    <property type="term" value="F:DNA binding"/>
    <property type="evidence" value="ECO:0007669"/>
    <property type="project" value="InterPro"/>
</dbReference>
<evidence type="ECO:0008006" key="9">
    <source>
        <dbReference type="Google" id="ProtNLM"/>
    </source>
</evidence>
<comment type="similarity">
    <text evidence="1">Belongs to the sigma-70 factor family. ECF subfamily.</text>
</comment>
<dbReference type="InterPro" id="IPR036388">
    <property type="entry name" value="WH-like_DNA-bd_sf"/>
</dbReference>
<protein>
    <recommendedName>
        <fullName evidence="9">RNA polymerase subunit sigma-24</fullName>
    </recommendedName>
</protein>
<proteinExistence type="inferred from homology"/>
<dbReference type="InterPro" id="IPR013324">
    <property type="entry name" value="RNA_pol_sigma_r3/r4-like"/>
</dbReference>
<dbReference type="STRING" id="404433.BTW07_00300"/>
<dbReference type="CDD" id="cd06171">
    <property type="entry name" value="Sigma70_r4"/>
    <property type="match status" value="1"/>
</dbReference>
<organism evidence="7 8">
    <name type="scientific">Salinicola socius</name>
    <dbReference type="NCBI Taxonomy" id="404433"/>
    <lineage>
        <taxon>Bacteria</taxon>
        <taxon>Pseudomonadati</taxon>
        <taxon>Pseudomonadota</taxon>
        <taxon>Gammaproteobacteria</taxon>
        <taxon>Oceanospirillales</taxon>
        <taxon>Halomonadaceae</taxon>
        <taxon>Salinicola</taxon>
    </lineage>
</organism>
<dbReference type="SUPFAM" id="SSF88946">
    <property type="entry name" value="Sigma2 domain of RNA polymerase sigma factors"/>
    <property type="match status" value="1"/>
</dbReference>
<dbReference type="SUPFAM" id="SSF88659">
    <property type="entry name" value="Sigma3 and sigma4 domains of RNA polymerase sigma factors"/>
    <property type="match status" value="1"/>
</dbReference>
<feature type="domain" description="RNA polymerase sigma factor 70 region 4 type 2" evidence="6">
    <location>
        <begin position="125"/>
        <end position="176"/>
    </location>
</feature>
<dbReference type="InterPro" id="IPR014284">
    <property type="entry name" value="RNA_pol_sigma-70_dom"/>
</dbReference>
<name>A0A1Q8SX52_9GAMM</name>
<dbReference type="InterPro" id="IPR039425">
    <property type="entry name" value="RNA_pol_sigma-70-like"/>
</dbReference>
<accession>A0A1Q8SX52</accession>
<feature type="domain" description="RNA polymerase sigma-70 region 2" evidence="5">
    <location>
        <begin position="27"/>
        <end position="94"/>
    </location>
</feature>
<dbReference type="EMBL" id="MSDO01000001">
    <property type="protein sequence ID" value="OLO05983.1"/>
    <property type="molecule type" value="Genomic_DNA"/>
</dbReference>
<dbReference type="InterPro" id="IPR007627">
    <property type="entry name" value="RNA_pol_sigma70_r2"/>
</dbReference>
<dbReference type="Pfam" id="PF04542">
    <property type="entry name" value="Sigma70_r2"/>
    <property type="match status" value="1"/>
</dbReference>
<evidence type="ECO:0000256" key="2">
    <source>
        <dbReference type="ARBA" id="ARBA00023015"/>
    </source>
</evidence>
<keyword evidence="4" id="KW-0804">Transcription</keyword>
<keyword evidence="2" id="KW-0805">Transcription regulation</keyword>
<dbReference type="GO" id="GO:0006352">
    <property type="term" value="P:DNA-templated transcription initiation"/>
    <property type="evidence" value="ECO:0007669"/>
    <property type="project" value="InterPro"/>
</dbReference>
<keyword evidence="8" id="KW-1185">Reference proteome</keyword>
<evidence type="ECO:0000256" key="1">
    <source>
        <dbReference type="ARBA" id="ARBA00010641"/>
    </source>
</evidence>
<evidence type="ECO:0000313" key="8">
    <source>
        <dbReference type="Proteomes" id="UP000186878"/>
    </source>
</evidence>
<evidence type="ECO:0000259" key="5">
    <source>
        <dbReference type="Pfam" id="PF04542"/>
    </source>
</evidence>
<evidence type="ECO:0000256" key="4">
    <source>
        <dbReference type="ARBA" id="ARBA00023163"/>
    </source>
</evidence>
<comment type="caution">
    <text evidence="7">The sequence shown here is derived from an EMBL/GenBank/DDBJ whole genome shotgun (WGS) entry which is preliminary data.</text>
</comment>
<dbReference type="Gene3D" id="1.10.1740.10">
    <property type="match status" value="1"/>
</dbReference>
<sequence length="184" mass="20875">MAYPPHDVLIDNLHASARGDGLAFEKLYRATSPHLYAQLLRIVRQEAAAQDCLQLVYLRVWQVAGQYDATRARPMTWLSTLTRNIGIDWLRRQRPQEADGNAIIETLPGETDVERESDLNQQAASLQQCLTELTTQQRQALELAFFEGLTHHDLASHLTTPLGTVKSWVRRGLERLKACMTRLA</sequence>
<dbReference type="NCBIfam" id="TIGR02937">
    <property type="entry name" value="sigma70-ECF"/>
    <property type="match status" value="1"/>
</dbReference>
<dbReference type="InterPro" id="IPR013249">
    <property type="entry name" value="RNA_pol_sigma70_r4_t2"/>
</dbReference>
<evidence type="ECO:0000256" key="3">
    <source>
        <dbReference type="ARBA" id="ARBA00023082"/>
    </source>
</evidence>
<dbReference type="OrthoDB" id="9784272at2"/>
<dbReference type="Proteomes" id="UP000186878">
    <property type="component" value="Unassembled WGS sequence"/>
</dbReference>
<reference evidence="7 8" key="1">
    <citation type="submission" date="2016-12" db="EMBL/GenBank/DDBJ databases">
        <title>Draft genome sequences of strains Salinicola socius SMB35, Salinicola sp. MH3R3-1 and Chromohalobacter sp. SMB17 from the Verkhnekamsk potash mining region of Russia.</title>
        <authorList>
            <person name="Mavrodi D.V."/>
            <person name="Olsson B.E."/>
            <person name="Korsakova E.S."/>
            <person name="Pyankova A."/>
            <person name="Mavrodi O.V."/>
            <person name="Plotnikova E.G."/>
        </authorList>
    </citation>
    <scope>NUCLEOTIDE SEQUENCE [LARGE SCALE GENOMIC DNA]</scope>
    <source>
        <strain evidence="7 8">SMB35</strain>
    </source>
</reference>
<dbReference type="GO" id="GO:0016987">
    <property type="term" value="F:sigma factor activity"/>
    <property type="evidence" value="ECO:0007669"/>
    <property type="project" value="UniProtKB-KW"/>
</dbReference>
<dbReference type="InterPro" id="IPR013325">
    <property type="entry name" value="RNA_pol_sigma_r2"/>
</dbReference>
<dbReference type="Gene3D" id="1.10.10.10">
    <property type="entry name" value="Winged helix-like DNA-binding domain superfamily/Winged helix DNA-binding domain"/>
    <property type="match status" value="1"/>
</dbReference>
<dbReference type="PANTHER" id="PTHR43133:SF62">
    <property type="entry name" value="RNA POLYMERASE SIGMA FACTOR SIGZ"/>
    <property type="match status" value="1"/>
</dbReference>
<evidence type="ECO:0000259" key="6">
    <source>
        <dbReference type="Pfam" id="PF08281"/>
    </source>
</evidence>
<evidence type="ECO:0000313" key="7">
    <source>
        <dbReference type="EMBL" id="OLO05983.1"/>
    </source>
</evidence>
<dbReference type="Pfam" id="PF08281">
    <property type="entry name" value="Sigma70_r4_2"/>
    <property type="match status" value="1"/>
</dbReference>
<dbReference type="PANTHER" id="PTHR43133">
    <property type="entry name" value="RNA POLYMERASE ECF-TYPE SIGMA FACTO"/>
    <property type="match status" value="1"/>
</dbReference>
<dbReference type="RefSeq" id="WP_075568154.1">
    <property type="nucleotide sequence ID" value="NZ_MSDO01000001.1"/>
</dbReference>
<dbReference type="AlphaFoldDB" id="A0A1Q8SX52"/>
<keyword evidence="3" id="KW-0731">Sigma factor</keyword>
<gene>
    <name evidence="7" type="ORF">BTW07_00300</name>
</gene>